<dbReference type="Gene3D" id="2.60.120.200">
    <property type="match status" value="2"/>
</dbReference>
<protein>
    <submittedName>
        <fullName evidence="4">DUF1080 domain-containing protein</fullName>
    </submittedName>
</protein>
<dbReference type="Gene3D" id="3.30.1920.20">
    <property type="match status" value="1"/>
</dbReference>
<evidence type="ECO:0000256" key="1">
    <source>
        <dbReference type="SAM" id="SignalP"/>
    </source>
</evidence>
<gene>
    <name evidence="4" type="ORF">OJ997_18245</name>
</gene>
<dbReference type="EMBL" id="JAPDDP010000033">
    <property type="protein sequence ID" value="MDA0182253.1"/>
    <property type="molecule type" value="Genomic_DNA"/>
</dbReference>
<feature type="domain" description="3-keto-alpha-glucoside-1,2-lyase/3-keto-2-hydroxy-glucal hydratase" evidence="2">
    <location>
        <begin position="443"/>
        <end position="624"/>
    </location>
</feature>
<comment type="caution">
    <text evidence="4">The sequence shown here is derived from an EMBL/GenBank/DDBJ whole genome shotgun (WGS) entry which is preliminary data.</text>
</comment>
<name>A0A9X3S931_9ACTN</name>
<keyword evidence="5" id="KW-1185">Reference proteome</keyword>
<dbReference type="AlphaFoldDB" id="A0A9X3S931"/>
<dbReference type="SUPFAM" id="SSF49899">
    <property type="entry name" value="Concanavalin A-like lectins/glucanases"/>
    <property type="match status" value="2"/>
</dbReference>
<dbReference type="GO" id="GO:0016787">
    <property type="term" value="F:hydrolase activity"/>
    <property type="evidence" value="ECO:0007669"/>
    <property type="project" value="InterPro"/>
</dbReference>
<evidence type="ECO:0000259" key="3">
    <source>
        <dbReference type="Pfam" id="PF17851"/>
    </source>
</evidence>
<keyword evidence="1" id="KW-0732">Signal</keyword>
<accession>A0A9X3S931</accession>
<evidence type="ECO:0000313" key="4">
    <source>
        <dbReference type="EMBL" id="MDA0182253.1"/>
    </source>
</evidence>
<evidence type="ECO:0000259" key="2">
    <source>
        <dbReference type="Pfam" id="PF06439"/>
    </source>
</evidence>
<dbReference type="Pfam" id="PF17851">
    <property type="entry name" value="GH43_C2"/>
    <property type="match status" value="2"/>
</dbReference>
<feature type="domain" description="Beta-xylosidase C-terminal Concanavalin A-like" evidence="3">
    <location>
        <begin position="41"/>
        <end position="232"/>
    </location>
</feature>
<dbReference type="Pfam" id="PF06439">
    <property type="entry name" value="3keto-disac_hyd"/>
    <property type="match status" value="1"/>
</dbReference>
<feature type="chain" id="PRO_5041000923" evidence="1">
    <location>
        <begin position="26"/>
        <end position="1242"/>
    </location>
</feature>
<sequence length="1242" mass="132078">MRSTRTSLVCGVLILLCALVGSASAAPVRDAALDVASCGVDEFTGTTLDTTRWSTVVRPDTTGYSVADGDLKLKALTGDMYGDRATAKNLILQNTPATGGWAATAKLDSKDFNREGQQAGIMVYKDDRTFSKVVVINKGSQGRWFEHIYTNDQQPRLEIGVDTTPALGDSFPADVYIRVISDGETIRAQYSGDGTTWSPIGRPAKIGAGVKVGMYAADNAQDGPEVAFHSFSLNALSDEFSGTEIEKCRWSQIVREVAGGYRVKDGALEIDTGANEVDGTAPNLIGQPVPAGTWEAETKIDLTTAAGGQQAGLLLYKEPANWVKAVLVRTGDTSAQVEFVRVKDGAYQLDEPYRVTVPTTLTSFYLRMRANAAGQATAQYSTNGTAWTDIGKARDISDLSAAHLGPMALRGNAANLVTAKFDYFRVRPSVAAACTVNGTVESGFTRLWNGLDLAGTTQAGPGGFDLVQDEGEGCRLQSRGGLGLLWFNTKTYDNFVLRLQFKTADATDNSGVFVRFPNPGTDPNVAINQGHEIQIREGVAGDGEDQKTGSVYNFDRENARAAKPAGQWNDYEIKFQNGVYTMTLNGTVVNTWTRTGANGASAGYIGLQNHGTADDVSFRNIRIQELAAPAVTNILDTIGITLPATRANTQIRGGYSFKGDEMPPSNTVATPGQDALDDVPLRMPDTSGTKANFASFTGKTYTLDPADQKAFTKFHVFGTTADGAGGGTFRFNYTDGTFADITVNFADWCGTPTLPAHIAIGPLSGRYTTGGSGSDGARCSIFHVPVDNPNPTKKLASWRMPTSTNTGGNVRAYLMAMTLEEPGGSFEMPDLTGVNPFPNDNTAPTSNLQLQGEPAASGWHTTAPRITLTGTDENGGSGVEQIQYRINGGSTLFYAGPFNLTTEGDLKIEYRAIDRAGNPEPFKSISLKVDATAPTTTSFTYPTDLPASGWNDHEVGITLRSVDGAGSGSVKTEYRVNGGEWTAYDDTFSVGGSGTQLVEYRTLDVAGNTEAIKTLNVRVDVKAPTTAVLLNGADPVADYIGAVRVAFSRADGDDSSGAVATEYRVNGGEWTAYEGAFDLSELRGYQVDFRSEDLVGNVENYKSVRFTVRAQTVLGSPTPQAPSTDKPGKYAALEDVSSKLLSTSALRAGRFKVNVSCQGVSAGTLTLTVDRATQRKLKLKSSTLARKALDCGDEGRATVSLTPSSTVKKALARTKASVRAKLTLRVTGAPADTQNVTLKGKS</sequence>
<dbReference type="InterPro" id="IPR058094">
    <property type="entry name" value="Ig-like_OmpL47-like"/>
</dbReference>
<reference evidence="4" key="1">
    <citation type="submission" date="2022-10" db="EMBL/GenBank/DDBJ databases">
        <title>The WGS of Solirubrobacter phytolaccae KCTC 29190.</title>
        <authorList>
            <person name="Jiang Z."/>
        </authorList>
    </citation>
    <scope>NUCLEOTIDE SEQUENCE</scope>
    <source>
        <strain evidence="4">KCTC 29190</strain>
    </source>
</reference>
<dbReference type="RefSeq" id="WP_270026618.1">
    <property type="nucleotide sequence ID" value="NZ_JAPDDP010000033.1"/>
</dbReference>
<dbReference type="NCBIfam" id="NF047446">
    <property type="entry name" value="barrel_OmpL47"/>
    <property type="match status" value="3"/>
</dbReference>
<dbReference type="Gene3D" id="2.60.120.560">
    <property type="entry name" value="Exo-inulinase, domain 1"/>
    <property type="match status" value="1"/>
</dbReference>
<feature type="domain" description="Beta-xylosidase C-terminal Concanavalin A-like" evidence="3">
    <location>
        <begin position="237"/>
        <end position="426"/>
    </location>
</feature>
<proteinExistence type="predicted"/>
<dbReference type="Proteomes" id="UP001147653">
    <property type="component" value="Unassembled WGS sequence"/>
</dbReference>
<organism evidence="4 5">
    <name type="scientific">Solirubrobacter phytolaccae</name>
    <dbReference type="NCBI Taxonomy" id="1404360"/>
    <lineage>
        <taxon>Bacteria</taxon>
        <taxon>Bacillati</taxon>
        <taxon>Actinomycetota</taxon>
        <taxon>Thermoleophilia</taxon>
        <taxon>Solirubrobacterales</taxon>
        <taxon>Solirubrobacteraceae</taxon>
        <taxon>Solirubrobacter</taxon>
    </lineage>
</organism>
<dbReference type="InterPro" id="IPR041542">
    <property type="entry name" value="GH43_C2"/>
</dbReference>
<feature type="signal peptide" evidence="1">
    <location>
        <begin position="1"/>
        <end position="25"/>
    </location>
</feature>
<dbReference type="InterPro" id="IPR010496">
    <property type="entry name" value="AL/BT2_dom"/>
</dbReference>
<evidence type="ECO:0000313" key="5">
    <source>
        <dbReference type="Proteomes" id="UP001147653"/>
    </source>
</evidence>
<dbReference type="InterPro" id="IPR013320">
    <property type="entry name" value="ConA-like_dom_sf"/>
</dbReference>